<evidence type="ECO:0000256" key="1">
    <source>
        <dbReference type="SAM" id="MobiDB-lite"/>
    </source>
</evidence>
<evidence type="ECO:0000313" key="2">
    <source>
        <dbReference type="EMBL" id="CCX15577.1"/>
    </source>
</evidence>
<accession>U4L9A3</accession>
<name>U4L9A3_PYROM</name>
<reference evidence="2 3" key="1">
    <citation type="journal article" date="2013" name="PLoS Genet.">
        <title>The genome and development-dependent transcriptomes of Pyronema confluens: a window into fungal evolution.</title>
        <authorList>
            <person name="Traeger S."/>
            <person name="Altegoer F."/>
            <person name="Freitag M."/>
            <person name="Gabaldon T."/>
            <person name="Kempken F."/>
            <person name="Kumar A."/>
            <person name="Marcet-Houben M."/>
            <person name="Poggeler S."/>
            <person name="Stajich J.E."/>
            <person name="Nowrousian M."/>
        </authorList>
    </citation>
    <scope>NUCLEOTIDE SEQUENCE [LARGE SCALE GENOMIC DNA]</scope>
    <source>
        <strain evidence="3">CBS 100304</strain>
        <tissue evidence="2">Vegetative mycelium</tissue>
    </source>
</reference>
<keyword evidence="3" id="KW-1185">Reference proteome</keyword>
<dbReference type="EMBL" id="HF936206">
    <property type="protein sequence ID" value="CCX15577.1"/>
    <property type="molecule type" value="Genomic_DNA"/>
</dbReference>
<gene>
    <name evidence="2" type="ORF">PCON_01958</name>
</gene>
<sequence length="63" mass="6783">MEDKTRPYPYHLLSPPARSQTHRRPPNLSVPNSPSGPVLAQDGTGPKLPSGPVQETGLISLQI</sequence>
<feature type="region of interest" description="Disordered" evidence="1">
    <location>
        <begin position="1"/>
        <end position="63"/>
    </location>
</feature>
<dbReference type="Proteomes" id="UP000018144">
    <property type="component" value="Unassembled WGS sequence"/>
</dbReference>
<dbReference type="AlphaFoldDB" id="U4L9A3"/>
<evidence type="ECO:0000313" key="3">
    <source>
        <dbReference type="Proteomes" id="UP000018144"/>
    </source>
</evidence>
<proteinExistence type="predicted"/>
<protein>
    <submittedName>
        <fullName evidence="2">Uncharacterized protein</fullName>
    </submittedName>
</protein>
<organism evidence="2 3">
    <name type="scientific">Pyronema omphalodes (strain CBS 100304)</name>
    <name type="common">Pyronema confluens</name>
    <dbReference type="NCBI Taxonomy" id="1076935"/>
    <lineage>
        <taxon>Eukaryota</taxon>
        <taxon>Fungi</taxon>
        <taxon>Dikarya</taxon>
        <taxon>Ascomycota</taxon>
        <taxon>Pezizomycotina</taxon>
        <taxon>Pezizomycetes</taxon>
        <taxon>Pezizales</taxon>
        <taxon>Pyronemataceae</taxon>
        <taxon>Pyronema</taxon>
    </lineage>
</organism>